<protein>
    <submittedName>
        <fullName evidence="6">Peptidase S8, subtilisin-related</fullName>
    </submittedName>
</protein>
<dbReference type="AlphaFoldDB" id="A0A2P5FYZ8"/>
<comment type="caution">
    <text evidence="6">The sequence shown here is derived from an EMBL/GenBank/DDBJ whole genome shotgun (WGS) entry which is preliminary data.</text>
</comment>
<dbReference type="PANTHER" id="PTHR10795">
    <property type="entry name" value="PROPROTEIN CONVERTASE SUBTILISIN/KEXIN"/>
    <property type="match status" value="1"/>
</dbReference>
<dbReference type="InterPro" id="IPR036852">
    <property type="entry name" value="Peptidase_S8/S53_dom_sf"/>
</dbReference>
<evidence type="ECO:0000313" key="7">
    <source>
        <dbReference type="Proteomes" id="UP000237000"/>
    </source>
</evidence>
<dbReference type="InterPro" id="IPR022398">
    <property type="entry name" value="Peptidase_S8_His-AS"/>
</dbReference>
<comment type="caution">
    <text evidence="4">Lacks conserved residue(s) required for the propagation of feature annotation.</text>
</comment>
<evidence type="ECO:0000256" key="2">
    <source>
        <dbReference type="ARBA" id="ARBA00011073"/>
    </source>
</evidence>
<dbReference type="PROSITE" id="PS00137">
    <property type="entry name" value="SUBTILASE_HIS"/>
    <property type="match status" value="1"/>
</dbReference>
<evidence type="ECO:0000313" key="6">
    <source>
        <dbReference type="EMBL" id="POO03004.1"/>
    </source>
</evidence>
<dbReference type="Gene3D" id="3.50.30.30">
    <property type="match status" value="1"/>
</dbReference>
<dbReference type="STRING" id="63057.A0A2P5FYZ8"/>
<comment type="similarity">
    <text evidence="2 4">Belongs to the peptidase S8 family.</text>
</comment>
<reference evidence="7" key="1">
    <citation type="submission" date="2016-06" db="EMBL/GenBank/DDBJ databases">
        <title>Parallel loss of symbiosis genes in relatives of nitrogen-fixing non-legume Parasponia.</title>
        <authorList>
            <person name="Van Velzen R."/>
            <person name="Holmer R."/>
            <person name="Bu F."/>
            <person name="Rutten L."/>
            <person name="Van Zeijl A."/>
            <person name="Liu W."/>
            <person name="Santuari L."/>
            <person name="Cao Q."/>
            <person name="Sharma T."/>
            <person name="Shen D."/>
            <person name="Roswanjaya Y."/>
            <person name="Wardhani T."/>
            <person name="Kalhor M.S."/>
            <person name="Jansen J."/>
            <person name="Van den Hoogen J."/>
            <person name="Gungor B."/>
            <person name="Hartog M."/>
            <person name="Hontelez J."/>
            <person name="Verver J."/>
            <person name="Yang W.-C."/>
            <person name="Schijlen E."/>
            <person name="Repin R."/>
            <person name="Schilthuizen M."/>
            <person name="Schranz E."/>
            <person name="Heidstra R."/>
            <person name="Miyata K."/>
            <person name="Fedorova E."/>
            <person name="Kohlen W."/>
            <person name="Bisseling T."/>
            <person name="Smit S."/>
            <person name="Geurts R."/>
        </authorList>
    </citation>
    <scope>NUCLEOTIDE SEQUENCE [LARGE SCALE GENOMIC DNA]</scope>
    <source>
        <strain evidence="7">cv. RG33-2</strain>
    </source>
</reference>
<dbReference type="PROSITE" id="PS51892">
    <property type="entry name" value="SUBTILASE"/>
    <property type="match status" value="1"/>
</dbReference>
<proteinExistence type="inferred from homology"/>
<dbReference type="OrthoDB" id="4803627at2759"/>
<feature type="domain" description="Peptidase S8/S53" evidence="5">
    <location>
        <begin position="34"/>
        <end position="162"/>
    </location>
</feature>
<dbReference type="InParanoid" id="A0A2P5FYZ8"/>
<evidence type="ECO:0000256" key="4">
    <source>
        <dbReference type="PROSITE-ProRule" id="PRU01240"/>
    </source>
</evidence>
<sequence length="208" mass="21736">MATSGRRARASKATAIEYFHPSGKGHVREEKDLTPPWHGSHVASTAAGNYVNDASFFCYAKGTARGVAPRARLAAYKVLWEEGSLTSDVLAGMDQAIADGVDVISISMGYDGVPRYEDPVAIASFAAMERNVVVSSSAGNAGGESYALHNGIPWALTSAASTVDRSLAGTLTFGDNLTITGWTMFPANAIVENVLVFCATTSAPSVLS</sequence>
<dbReference type="Gene3D" id="3.40.50.200">
    <property type="entry name" value="Peptidase S8/S53 domain"/>
    <property type="match status" value="1"/>
</dbReference>
<dbReference type="Proteomes" id="UP000237000">
    <property type="component" value="Unassembled WGS sequence"/>
</dbReference>
<evidence type="ECO:0000256" key="1">
    <source>
        <dbReference type="ARBA" id="ARBA00004613"/>
    </source>
</evidence>
<dbReference type="GO" id="GO:0005576">
    <property type="term" value="C:extracellular region"/>
    <property type="evidence" value="ECO:0007669"/>
    <property type="project" value="UniProtKB-SubCell"/>
</dbReference>
<accession>A0A2P5FYZ8</accession>
<evidence type="ECO:0000259" key="5">
    <source>
        <dbReference type="Pfam" id="PF00082"/>
    </source>
</evidence>
<keyword evidence="3" id="KW-0732">Signal</keyword>
<organism evidence="6 7">
    <name type="scientific">Trema orientale</name>
    <name type="common">Charcoal tree</name>
    <name type="synonym">Celtis orientalis</name>
    <dbReference type="NCBI Taxonomy" id="63057"/>
    <lineage>
        <taxon>Eukaryota</taxon>
        <taxon>Viridiplantae</taxon>
        <taxon>Streptophyta</taxon>
        <taxon>Embryophyta</taxon>
        <taxon>Tracheophyta</taxon>
        <taxon>Spermatophyta</taxon>
        <taxon>Magnoliopsida</taxon>
        <taxon>eudicotyledons</taxon>
        <taxon>Gunneridae</taxon>
        <taxon>Pentapetalae</taxon>
        <taxon>rosids</taxon>
        <taxon>fabids</taxon>
        <taxon>Rosales</taxon>
        <taxon>Cannabaceae</taxon>
        <taxon>Trema</taxon>
    </lineage>
</organism>
<keyword evidence="7" id="KW-1185">Reference proteome</keyword>
<gene>
    <name evidence="6" type="ORF">TorRG33x02_010650</name>
</gene>
<comment type="subcellular location">
    <subcellularLocation>
        <location evidence="1">Secreted</location>
    </subcellularLocation>
</comment>
<evidence type="ECO:0000256" key="3">
    <source>
        <dbReference type="ARBA" id="ARBA00022729"/>
    </source>
</evidence>
<dbReference type="Pfam" id="PF00082">
    <property type="entry name" value="Peptidase_S8"/>
    <property type="match status" value="1"/>
</dbReference>
<dbReference type="EMBL" id="JXTC01000003">
    <property type="protein sequence ID" value="POO03004.1"/>
    <property type="molecule type" value="Genomic_DNA"/>
</dbReference>
<name>A0A2P5FYZ8_TREOI</name>
<dbReference type="InterPro" id="IPR000209">
    <property type="entry name" value="Peptidase_S8/S53_dom"/>
</dbReference>
<dbReference type="SUPFAM" id="SSF52743">
    <property type="entry name" value="Subtilisin-like"/>
    <property type="match status" value="1"/>
</dbReference>
<dbReference type="GO" id="GO:0006508">
    <property type="term" value="P:proteolysis"/>
    <property type="evidence" value="ECO:0007669"/>
    <property type="project" value="InterPro"/>
</dbReference>
<dbReference type="InterPro" id="IPR045051">
    <property type="entry name" value="SBT"/>
</dbReference>
<dbReference type="GO" id="GO:0004252">
    <property type="term" value="F:serine-type endopeptidase activity"/>
    <property type="evidence" value="ECO:0007669"/>
    <property type="project" value="InterPro"/>
</dbReference>